<dbReference type="AlphaFoldDB" id="A0A1M7HMJ5"/>
<dbReference type="Proteomes" id="UP000184028">
    <property type="component" value="Unassembled WGS sequence"/>
</dbReference>
<dbReference type="OrthoDB" id="1004368at2"/>
<organism evidence="2 3">
    <name type="scientific">Flavobacterium chilense</name>
    <dbReference type="NCBI Taxonomy" id="946677"/>
    <lineage>
        <taxon>Bacteria</taxon>
        <taxon>Pseudomonadati</taxon>
        <taxon>Bacteroidota</taxon>
        <taxon>Flavobacteriia</taxon>
        <taxon>Flavobacteriales</taxon>
        <taxon>Flavobacteriaceae</taxon>
        <taxon>Flavobacterium</taxon>
    </lineage>
</organism>
<evidence type="ECO:0000256" key="1">
    <source>
        <dbReference type="SAM" id="Coils"/>
    </source>
</evidence>
<evidence type="ECO:0008006" key="4">
    <source>
        <dbReference type="Google" id="ProtNLM"/>
    </source>
</evidence>
<feature type="coiled-coil region" evidence="1">
    <location>
        <begin position="41"/>
        <end position="68"/>
    </location>
</feature>
<reference evidence="3" key="1">
    <citation type="submission" date="2016-11" db="EMBL/GenBank/DDBJ databases">
        <authorList>
            <person name="Varghese N."/>
            <person name="Submissions S."/>
        </authorList>
    </citation>
    <scope>NUCLEOTIDE SEQUENCE [LARGE SCALE GENOMIC DNA]</scope>
    <source>
        <strain evidence="3">DSM 24724</strain>
    </source>
</reference>
<keyword evidence="1" id="KW-0175">Coiled coil</keyword>
<dbReference type="EMBL" id="FRBT01000005">
    <property type="protein sequence ID" value="SHM29553.1"/>
    <property type="molecule type" value="Genomic_DNA"/>
</dbReference>
<evidence type="ECO:0000313" key="2">
    <source>
        <dbReference type="EMBL" id="SHM29553.1"/>
    </source>
</evidence>
<dbReference type="Pfam" id="PF11363">
    <property type="entry name" value="DUF3164"/>
    <property type="match status" value="1"/>
</dbReference>
<accession>A0A1M7HMJ5</accession>
<dbReference type="STRING" id="946677.SAMN05444484_10542"/>
<name>A0A1M7HMJ5_9FLAO</name>
<evidence type="ECO:0000313" key="3">
    <source>
        <dbReference type="Proteomes" id="UP000184028"/>
    </source>
</evidence>
<gene>
    <name evidence="2" type="ORF">SAMN05444484_10542</name>
</gene>
<sequence>MKIHLKKKLKFYNQNLTSGKIMNTITTNTQAKTIDLSHFSVQQLKEALSSIEKKKNEERETYKKLVAETIPKAILKLHKASKIISNVKTETFQLFETILDLKNQVYGFKEKQMSHTFSNDKEEITIGYRINEGWDDTVTIGIEKVQNYISSLSTNKETASLVKIVFNLLKKDAKGNLKGSRVLELQKLTKEFNNEEFTDGVDIIASSFKPVRSSWFIEASLINENGTRTNIPLSMSSVSFLNGYIFNFFNQQNEQTNAA</sequence>
<proteinExistence type="predicted"/>
<keyword evidence="3" id="KW-1185">Reference proteome</keyword>
<protein>
    <recommendedName>
        <fullName evidence="4">DUF3164 family protein</fullName>
    </recommendedName>
</protein>
<dbReference type="InterPro" id="IPR021505">
    <property type="entry name" value="Phage_B3_Orf6"/>
</dbReference>